<dbReference type="Proteomes" id="UP000037432">
    <property type="component" value="Unassembled WGS sequence"/>
</dbReference>
<reference evidence="2 3" key="1">
    <citation type="submission" date="2015-06" db="EMBL/GenBank/DDBJ databases">
        <authorList>
            <person name="Ju K.-S."/>
            <person name="Doroghazi J.R."/>
            <person name="Metcalf W.W."/>
        </authorList>
    </citation>
    <scope>NUCLEOTIDE SEQUENCE [LARGE SCALE GENOMIC DNA]</scope>
    <source>
        <strain evidence="2 3">NRRL 3414</strain>
    </source>
</reference>
<comment type="caution">
    <text evidence="2">The sequence shown here is derived from an EMBL/GenBank/DDBJ whole genome shotgun (WGS) entry which is preliminary data.</text>
</comment>
<proteinExistence type="predicted"/>
<accession>A0A0J7YWP3</accession>
<evidence type="ECO:0000313" key="3">
    <source>
        <dbReference type="Proteomes" id="UP000037432"/>
    </source>
</evidence>
<name>A0A0J7YWP3_STRVR</name>
<feature type="region of interest" description="Disordered" evidence="1">
    <location>
        <begin position="1"/>
        <end position="35"/>
    </location>
</feature>
<evidence type="ECO:0008006" key="4">
    <source>
        <dbReference type="Google" id="ProtNLM"/>
    </source>
</evidence>
<evidence type="ECO:0000256" key="1">
    <source>
        <dbReference type="SAM" id="MobiDB-lite"/>
    </source>
</evidence>
<dbReference type="RefSeq" id="WP_048586537.1">
    <property type="nucleotide sequence ID" value="NZ_LFNT01000087.1"/>
</dbReference>
<evidence type="ECO:0000313" key="2">
    <source>
        <dbReference type="EMBL" id="KMS67949.1"/>
    </source>
</evidence>
<feature type="compositionally biased region" description="Gly residues" evidence="1">
    <location>
        <begin position="7"/>
        <end position="28"/>
    </location>
</feature>
<dbReference type="EMBL" id="LFNT01000087">
    <property type="protein sequence ID" value="KMS67949.1"/>
    <property type="molecule type" value="Genomic_DNA"/>
</dbReference>
<organism evidence="2 3">
    <name type="scientific">Streptomyces viridochromogenes</name>
    <dbReference type="NCBI Taxonomy" id="1938"/>
    <lineage>
        <taxon>Bacteria</taxon>
        <taxon>Bacillati</taxon>
        <taxon>Actinomycetota</taxon>
        <taxon>Actinomycetes</taxon>
        <taxon>Kitasatosporales</taxon>
        <taxon>Streptomycetaceae</taxon>
        <taxon>Streptomyces</taxon>
    </lineage>
</organism>
<gene>
    <name evidence="2" type="ORF">ACM01_40810</name>
</gene>
<dbReference type="PATRIC" id="fig|1938.3.peg.9489"/>
<dbReference type="AlphaFoldDB" id="A0A0J7YWP3"/>
<dbReference type="OrthoDB" id="9800461at2"/>
<protein>
    <recommendedName>
        <fullName evidence="4">DUF3052 domain-containing protein</fullName>
    </recommendedName>
</protein>
<sequence>MADSGTGASGAGASGTGASGTGASGKGPSGTPLARKIGIGPGHRIRLRHAPAGWDIPGLPDGCDVAEGGPRGADVAVAFYRSYVDLVAEGPGLVGDLADDAMLWVAWPRRAAGHVSDITENGLRDLFLPLGVVDVKVATLGVDWSGLKFVRRRENRRTQPRTQPRR</sequence>